<keyword evidence="1" id="KW-0472">Membrane</keyword>
<keyword evidence="3" id="KW-1185">Reference proteome</keyword>
<keyword evidence="1" id="KW-0812">Transmembrane</keyword>
<proteinExistence type="predicted"/>
<evidence type="ECO:0000313" key="2">
    <source>
        <dbReference type="EMBL" id="MFC4402484.1"/>
    </source>
</evidence>
<dbReference type="RefSeq" id="WP_390250120.1">
    <property type="nucleotide sequence ID" value="NZ_JBHSDT010000004.1"/>
</dbReference>
<feature type="transmembrane region" description="Helical" evidence="1">
    <location>
        <begin position="60"/>
        <end position="82"/>
    </location>
</feature>
<evidence type="ECO:0000256" key="1">
    <source>
        <dbReference type="SAM" id="Phobius"/>
    </source>
</evidence>
<keyword evidence="1" id="KW-1133">Transmembrane helix</keyword>
<reference evidence="3" key="1">
    <citation type="journal article" date="2019" name="Int. J. Syst. Evol. Microbiol.">
        <title>The Global Catalogue of Microorganisms (GCM) 10K type strain sequencing project: providing services to taxonomists for standard genome sequencing and annotation.</title>
        <authorList>
            <consortium name="The Broad Institute Genomics Platform"/>
            <consortium name="The Broad Institute Genome Sequencing Center for Infectious Disease"/>
            <person name="Wu L."/>
            <person name="Ma J."/>
        </authorList>
    </citation>
    <scope>NUCLEOTIDE SEQUENCE [LARGE SCALE GENOMIC DNA]</scope>
    <source>
        <strain evidence="3">CCUG 37865</strain>
    </source>
</reference>
<protein>
    <submittedName>
        <fullName evidence="2">Permease</fullName>
    </submittedName>
</protein>
<evidence type="ECO:0000313" key="3">
    <source>
        <dbReference type="Proteomes" id="UP001595882"/>
    </source>
</evidence>
<feature type="transmembrane region" description="Helical" evidence="1">
    <location>
        <begin position="127"/>
        <end position="152"/>
    </location>
</feature>
<dbReference type="Proteomes" id="UP001595882">
    <property type="component" value="Unassembled WGS sequence"/>
</dbReference>
<feature type="transmembrane region" description="Helical" evidence="1">
    <location>
        <begin position="164"/>
        <end position="184"/>
    </location>
</feature>
<gene>
    <name evidence="2" type="ORF">ACFOY7_05310</name>
</gene>
<feature type="transmembrane region" description="Helical" evidence="1">
    <location>
        <begin position="89"/>
        <end position="107"/>
    </location>
</feature>
<dbReference type="EMBL" id="JBHSDT010000004">
    <property type="protein sequence ID" value="MFC4402484.1"/>
    <property type="molecule type" value="Genomic_DNA"/>
</dbReference>
<accession>A0ABV8WSQ8</accession>
<feature type="transmembrane region" description="Helical" evidence="1">
    <location>
        <begin position="21"/>
        <end position="40"/>
    </location>
</feature>
<name>A0ABV8WSQ8_9BACI</name>
<sequence>MFAGHFGVAAAVRSKAPELPVWSLLVGTQLLDLIFIPFNLAGLETIEPIGEGGYAQIMVYAFYTHSLVGALILSLIAGLLAARFWGERSGGIIGAVVFSHWILDLIVHRPDLPILPGNAGDLPLLGFGLWQSVSGSILVEFLLIAIGAFLYFKYALQSSGPDRRAKGIAAGTMMTVFLILSISIDALSLL</sequence>
<organism evidence="2 3">
    <name type="scientific">Gracilibacillus xinjiangensis</name>
    <dbReference type="NCBI Taxonomy" id="1193282"/>
    <lineage>
        <taxon>Bacteria</taxon>
        <taxon>Bacillati</taxon>
        <taxon>Bacillota</taxon>
        <taxon>Bacilli</taxon>
        <taxon>Bacillales</taxon>
        <taxon>Bacillaceae</taxon>
        <taxon>Gracilibacillus</taxon>
    </lineage>
</organism>
<comment type="caution">
    <text evidence="2">The sequence shown here is derived from an EMBL/GenBank/DDBJ whole genome shotgun (WGS) entry which is preliminary data.</text>
</comment>